<feature type="transmembrane region" description="Helical" evidence="1">
    <location>
        <begin position="219"/>
        <end position="240"/>
    </location>
</feature>
<dbReference type="Proteomes" id="UP000637695">
    <property type="component" value="Unassembled WGS sequence"/>
</dbReference>
<feature type="transmembrane region" description="Helical" evidence="1">
    <location>
        <begin position="68"/>
        <end position="86"/>
    </location>
</feature>
<evidence type="ECO:0000313" key="3">
    <source>
        <dbReference type="Proteomes" id="UP000637695"/>
    </source>
</evidence>
<dbReference type="EMBL" id="BMOY01000005">
    <property type="protein sequence ID" value="GGI99000.1"/>
    <property type="molecule type" value="Genomic_DNA"/>
</dbReference>
<keyword evidence="1" id="KW-1133">Transmembrane helix</keyword>
<dbReference type="PANTHER" id="PTHR37314">
    <property type="entry name" value="SLR0142 PROTEIN"/>
    <property type="match status" value="1"/>
</dbReference>
<feature type="transmembrane region" description="Helical" evidence="1">
    <location>
        <begin position="98"/>
        <end position="116"/>
    </location>
</feature>
<name>A0A917NGA9_9BACL</name>
<reference evidence="2" key="2">
    <citation type="submission" date="2020-09" db="EMBL/GenBank/DDBJ databases">
        <authorList>
            <person name="Sun Q."/>
            <person name="Ohkuma M."/>
        </authorList>
    </citation>
    <scope>NUCLEOTIDE SEQUENCE</scope>
    <source>
        <strain evidence="2">JCM 18487</strain>
    </source>
</reference>
<protein>
    <submittedName>
        <fullName evidence="2">UPF0700 transmembrane protein YoaK</fullName>
    </submittedName>
</protein>
<keyword evidence="3" id="KW-1185">Reference proteome</keyword>
<dbReference type="PROSITE" id="PS51257">
    <property type="entry name" value="PROKAR_LIPOPROTEIN"/>
    <property type="match status" value="1"/>
</dbReference>
<feature type="transmembrane region" description="Helical" evidence="1">
    <location>
        <begin position="152"/>
        <end position="173"/>
    </location>
</feature>
<dbReference type="AlphaFoldDB" id="A0A917NGA9"/>
<comment type="caution">
    <text evidence="2">The sequence shown here is derived from an EMBL/GenBank/DDBJ whole genome shotgun (WGS) entry which is preliminary data.</text>
</comment>
<feature type="transmembrane region" description="Helical" evidence="1">
    <location>
        <begin position="41"/>
        <end position="61"/>
    </location>
</feature>
<organism evidence="2 3">
    <name type="scientific">Alicyclobacillus cellulosilyticus</name>
    <dbReference type="NCBI Taxonomy" id="1003997"/>
    <lineage>
        <taxon>Bacteria</taxon>
        <taxon>Bacillati</taxon>
        <taxon>Bacillota</taxon>
        <taxon>Bacilli</taxon>
        <taxon>Bacillales</taxon>
        <taxon>Alicyclobacillaceae</taxon>
        <taxon>Alicyclobacillus</taxon>
    </lineage>
</organism>
<evidence type="ECO:0000256" key="1">
    <source>
        <dbReference type="SAM" id="Phobius"/>
    </source>
</evidence>
<feature type="transmembrane region" description="Helical" evidence="1">
    <location>
        <begin position="194"/>
        <end position="213"/>
    </location>
</feature>
<proteinExistence type="predicted"/>
<keyword evidence="1" id="KW-0472">Membrane</keyword>
<dbReference type="PANTHER" id="PTHR37314:SF4">
    <property type="entry name" value="UPF0700 TRANSMEMBRANE PROTEIN YOAK"/>
    <property type="match status" value="1"/>
</dbReference>
<keyword evidence="1 2" id="KW-0812">Transmembrane</keyword>
<evidence type="ECO:0000313" key="2">
    <source>
        <dbReference type="EMBL" id="GGI99000.1"/>
    </source>
</evidence>
<feature type="transmembrane region" description="Helical" evidence="1">
    <location>
        <begin position="12"/>
        <end position="35"/>
    </location>
</feature>
<gene>
    <name evidence="2" type="primary">yoaK</name>
    <name evidence="2" type="ORF">GCM10010885_05590</name>
</gene>
<sequence length="243" mass="25345">MATHKEKPASSFPLRHALLILMSLVAGCVDAIGYLSLQHVFTANMTGNIVLLGLAVGQAHFASVLRSLLALAGFVAGALLAAAIVHRKPQSGLWPATVTRALWVETGWLVLYAFGLHALHRAHVSHPGLWLMADILLAALAMGMQSTAARRIGVANITTTVVTSTLAILLEDLAVKLRLAKSVPVPPHHTVDAAARFIAILTYGGGAAIAALVPAAGRGALVVCMVFVLAAVCITATRCLHGR</sequence>
<dbReference type="RefSeq" id="WP_188881015.1">
    <property type="nucleotide sequence ID" value="NZ_BMOY01000005.1"/>
</dbReference>
<dbReference type="Pfam" id="PF06912">
    <property type="entry name" value="DUF1275"/>
    <property type="match status" value="1"/>
</dbReference>
<reference evidence="2" key="1">
    <citation type="journal article" date="2014" name="Int. J. Syst. Evol. Microbiol.">
        <title>Complete genome sequence of Corynebacterium casei LMG S-19264T (=DSM 44701T), isolated from a smear-ripened cheese.</title>
        <authorList>
            <consortium name="US DOE Joint Genome Institute (JGI-PGF)"/>
            <person name="Walter F."/>
            <person name="Albersmeier A."/>
            <person name="Kalinowski J."/>
            <person name="Ruckert C."/>
        </authorList>
    </citation>
    <scope>NUCLEOTIDE SEQUENCE</scope>
    <source>
        <strain evidence="2">JCM 18487</strain>
    </source>
</reference>
<dbReference type="InterPro" id="IPR010699">
    <property type="entry name" value="DUF1275"/>
</dbReference>
<accession>A0A917NGA9</accession>